<dbReference type="InterPro" id="IPR029058">
    <property type="entry name" value="AB_hydrolase_fold"/>
</dbReference>
<comment type="caution">
    <text evidence="2">The sequence shown here is derived from an EMBL/GenBank/DDBJ whole genome shotgun (WGS) entry which is preliminary data.</text>
</comment>
<dbReference type="SUPFAM" id="SSF53474">
    <property type="entry name" value="alpha/beta-Hydrolases"/>
    <property type="match status" value="1"/>
</dbReference>
<organism evidence="2 3">
    <name type="scientific">Candidatus Amesbacteria bacterium RIFOXYB1_FULL_44_23</name>
    <dbReference type="NCBI Taxonomy" id="1797263"/>
    <lineage>
        <taxon>Bacteria</taxon>
        <taxon>Candidatus Amesiibacteriota</taxon>
    </lineage>
</organism>
<reference evidence="2 3" key="1">
    <citation type="journal article" date="2016" name="Nat. Commun.">
        <title>Thousands of microbial genomes shed light on interconnected biogeochemical processes in an aquifer system.</title>
        <authorList>
            <person name="Anantharaman K."/>
            <person name="Brown C.T."/>
            <person name="Hug L.A."/>
            <person name="Sharon I."/>
            <person name="Castelle C.J."/>
            <person name="Probst A.J."/>
            <person name="Thomas B.C."/>
            <person name="Singh A."/>
            <person name="Wilkins M.J."/>
            <person name="Karaoz U."/>
            <person name="Brodie E.L."/>
            <person name="Williams K.H."/>
            <person name="Hubbard S.S."/>
            <person name="Banfield J.F."/>
        </authorList>
    </citation>
    <scope>NUCLEOTIDE SEQUENCE [LARGE SCALE GENOMIC DNA]</scope>
</reference>
<proteinExistence type="predicted"/>
<dbReference type="PANTHER" id="PTHR43139:SF52">
    <property type="entry name" value="SI:DKEY-122A22.2"/>
    <property type="match status" value="1"/>
</dbReference>
<evidence type="ECO:0000313" key="2">
    <source>
        <dbReference type="EMBL" id="OGD09423.1"/>
    </source>
</evidence>
<gene>
    <name evidence="2" type="ORF">A2397_01910</name>
</gene>
<sequence>MLGKRIKLAVEHEWDFLGSKQSYRKLGQGLPVVLLHGSMVADPWDGFEKRLAEHFEVYVPDLPGFGASDAIEGRVHDTQFFSEALAEFLKHSKLEQAPIIAFSLGAVVAVKTASGGGTLGKLILVGLPIRLESKLLDQICRMPLIARRVLATDELTRGGVLLAILKDVIGITEAKFLPKYLNLLRTTDVRAMVDTDLISEVEKELPWYLNRITNPVWFVYGEHDKLKNGAEKWLQRRIMVVKGAGHDVFIGRPEATLTLIRRILEKQQSLWDKIRRWWNGA</sequence>
<dbReference type="PANTHER" id="PTHR43139">
    <property type="entry name" value="SI:DKEY-122A22.2"/>
    <property type="match status" value="1"/>
</dbReference>
<dbReference type="InterPro" id="IPR052370">
    <property type="entry name" value="Meta-cleavage_hydrolase"/>
</dbReference>
<dbReference type="EMBL" id="MEXR01000032">
    <property type="protein sequence ID" value="OGD09423.1"/>
    <property type="molecule type" value="Genomic_DNA"/>
</dbReference>
<name>A0A1F4ZSK5_9BACT</name>
<protein>
    <recommendedName>
        <fullName evidence="1">AB hydrolase-1 domain-containing protein</fullName>
    </recommendedName>
</protein>
<dbReference type="InterPro" id="IPR000073">
    <property type="entry name" value="AB_hydrolase_1"/>
</dbReference>
<dbReference type="STRING" id="1797263.A2397_01910"/>
<accession>A0A1F4ZSK5</accession>
<evidence type="ECO:0000313" key="3">
    <source>
        <dbReference type="Proteomes" id="UP000176424"/>
    </source>
</evidence>
<dbReference type="Proteomes" id="UP000176424">
    <property type="component" value="Unassembled WGS sequence"/>
</dbReference>
<evidence type="ECO:0000259" key="1">
    <source>
        <dbReference type="Pfam" id="PF12697"/>
    </source>
</evidence>
<feature type="domain" description="AB hydrolase-1" evidence="1">
    <location>
        <begin position="32"/>
        <end position="256"/>
    </location>
</feature>
<dbReference type="Pfam" id="PF12697">
    <property type="entry name" value="Abhydrolase_6"/>
    <property type="match status" value="1"/>
</dbReference>
<dbReference type="AlphaFoldDB" id="A0A1F4ZSK5"/>
<dbReference type="Gene3D" id="3.40.50.1820">
    <property type="entry name" value="alpha/beta hydrolase"/>
    <property type="match status" value="1"/>
</dbReference>